<sequence>MKKIILAAASLAFMSGAALASSNNGVVMKFSPASRVITLENGHSFTVPRDVGLPNVQIGEKVSIELNDEGDKVTSVLR</sequence>
<keyword evidence="1" id="KW-0732">Signal</keyword>
<dbReference type="EMBL" id="UFSM01000004">
    <property type="protein sequence ID" value="SUY29460.1"/>
    <property type="molecule type" value="Genomic_DNA"/>
</dbReference>
<proteinExistence type="predicted"/>
<accession>A0A381IP47</accession>
<reference evidence="2 3" key="1">
    <citation type="submission" date="2018-06" db="EMBL/GenBank/DDBJ databases">
        <authorList>
            <consortium name="Pathogen Informatics"/>
            <person name="Doyle S."/>
        </authorList>
    </citation>
    <scope>NUCLEOTIDE SEQUENCE [LARGE SCALE GENOMIC DNA]</scope>
    <source>
        <strain evidence="2 3">NCTC10684</strain>
    </source>
</reference>
<dbReference type="Proteomes" id="UP000254701">
    <property type="component" value="Unassembled WGS sequence"/>
</dbReference>
<evidence type="ECO:0000313" key="3">
    <source>
        <dbReference type="Proteomes" id="UP000254701"/>
    </source>
</evidence>
<gene>
    <name evidence="2" type="ORF">NCTC10684_05693</name>
</gene>
<name>A0A381IP47_AMIAI</name>
<evidence type="ECO:0000313" key="2">
    <source>
        <dbReference type="EMBL" id="SUY29460.1"/>
    </source>
</evidence>
<organism evidence="2 3">
    <name type="scientific">Aminobacter aminovorans</name>
    <name type="common">Chelatobacter heintzii</name>
    <dbReference type="NCBI Taxonomy" id="83263"/>
    <lineage>
        <taxon>Bacteria</taxon>
        <taxon>Pseudomonadati</taxon>
        <taxon>Pseudomonadota</taxon>
        <taxon>Alphaproteobacteria</taxon>
        <taxon>Hyphomicrobiales</taxon>
        <taxon>Phyllobacteriaceae</taxon>
        <taxon>Aminobacter</taxon>
    </lineage>
</organism>
<dbReference type="OrthoDB" id="8116946at2"/>
<evidence type="ECO:0000256" key="1">
    <source>
        <dbReference type="SAM" id="SignalP"/>
    </source>
</evidence>
<dbReference type="RefSeq" id="WP_115734678.1">
    <property type="nucleotide sequence ID" value="NZ_BAAAVY010000037.1"/>
</dbReference>
<feature type="chain" id="PRO_5016887500" description="DUF1344 domain-containing protein" evidence="1">
    <location>
        <begin position="21"/>
        <end position="78"/>
    </location>
</feature>
<protein>
    <recommendedName>
        <fullName evidence="4">DUF1344 domain-containing protein</fullName>
    </recommendedName>
</protein>
<feature type="signal peptide" evidence="1">
    <location>
        <begin position="1"/>
        <end position="20"/>
    </location>
</feature>
<dbReference type="AlphaFoldDB" id="A0A381IP47"/>
<evidence type="ECO:0008006" key="4">
    <source>
        <dbReference type="Google" id="ProtNLM"/>
    </source>
</evidence>